<organism evidence="2 3">
    <name type="scientific">Cordylochernes scorpioides</name>
    <dbReference type="NCBI Taxonomy" id="51811"/>
    <lineage>
        <taxon>Eukaryota</taxon>
        <taxon>Metazoa</taxon>
        <taxon>Ecdysozoa</taxon>
        <taxon>Arthropoda</taxon>
        <taxon>Chelicerata</taxon>
        <taxon>Arachnida</taxon>
        <taxon>Pseudoscorpiones</taxon>
        <taxon>Cheliferoidea</taxon>
        <taxon>Chernetidae</taxon>
        <taxon>Cordylochernes</taxon>
    </lineage>
</organism>
<reference evidence="2 3" key="1">
    <citation type="submission" date="2022-01" db="EMBL/GenBank/DDBJ databases">
        <title>A chromosomal length assembly of Cordylochernes scorpioides.</title>
        <authorList>
            <person name="Zeh D."/>
            <person name="Zeh J."/>
        </authorList>
    </citation>
    <scope>NUCLEOTIDE SEQUENCE [LARGE SCALE GENOMIC DNA]</scope>
    <source>
        <strain evidence="2">IN4F17</strain>
        <tissue evidence="2">Whole Body</tissue>
    </source>
</reference>
<feature type="region of interest" description="Disordered" evidence="1">
    <location>
        <begin position="92"/>
        <end position="115"/>
    </location>
</feature>
<protein>
    <submittedName>
        <fullName evidence="2">Uncharacterized protein</fullName>
    </submittedName>
</protein>
<feature type="compositionally biased region" description="Low complexity" evidence="1">
    <location>
        <begin position="320"/>
        <end position="352"/>
    </location>
</feature>
<evidence type="ECO:0000256" key="1">
    <source>
        <dbReference type="SAM" id="MobiDB-lite"/>
    </source>
</evidence>
<sequence length="440" mass="48420">MPLDLQAWLFSVGLHPEGMKITSVAKATIYKYYLGLETVVYLLTCTLASTILSTLRTGESVISWDLWDQCYLMLDEPRSQLYRAVVVEGDTAGPQDNEGVHDLRRSHQATAGAEQSQIISSNVRPMLLCRMCADFHPVHYMKALEELLGKESVYQLMKMSGHVMVGLDSIEKVERLVENGLTINNIFLRAFPYRRKAEKIILGNLPIAVREEDINEALRPYCRVVSLAYEVVSCNGYTWTTGNREAFVFLNEGRKLHQLSAKLVIISKVESTPAYITSCVRCSRCHLQGYRRATCPLGINGGHHQDTRQGLVSKPPFSMPSNNSAPIAAESSAPIKQTSSTSSSSAAPSSAANFPVRPYKTPASELPVPAPSTSQLPSRPDPSSTNTEPSVAPAEENQTMNSLRIPRRCKNPSISTGLSELMTALNICHCPDVPSEKAHV</sequence>
<evidence type="ECO:0000313" key="2">
    <source>
        <dbReference type="EMBL" id="UYV71009.1"/>
    </source>
</evidence>
<proteinExistence type="predicted"/>
<name>A0ABY6KQ64_9ARAC</name>
<keyword evidence="3" id="KW-1185">Reference proteome</keyword>
<dbReference type="EMBL" id="CP092870">
    <property type="protein sequence ID" value="UYV71009.1"/>
    <property type="molecule type" value="Genomic_DNA"/>
</dbReference>
<accession>A0ABY6KQ64</accession>
<dbReference type="Proteomes" id="UP001235939">
    <property type="component" value="Chromosome 08"/>
</dbReference>
<evidence type="ECO:0000313" key="3">
    <source>
        <dbReference type="Proteomes" id="UP001235939"/>
    </source>
</evidence>
<feature type="compositionally biased region" description="Polar residues" evidence="1">
    <location>
        <begin position="371"/>
        <end position="389"/>
    </location>
</feature>
<feature type="region of interest" description="Disordered" evidence="1">
    <location>
        <begin position="298"/>
        <end position="400"/>
    </location>
</feature>
<gene>
    <name evidence="2" type="ORF">LAZ67_8001392</name>
</gene>